<dbReference type="EMBL" id="CP101186">
    <property type="protein sequence ID" value="UYV99969.1"/>
    <property type="molecule type" value="Genomic_DNA"/>
</dbReference>
<dbReference type="AlphaFoldDB" id="A0AAX3ERF8"/>
<organism evidence="1 2">
    <name type="scientific">Paenarthrobacter ureafaciens</name>
    <dbReference type="NCBI Taxonomy" id="37931"/>
    <lineage>
        <taxon>Bacteria</taxon>
        <taxon>Bacillati</taxon>
        <taxon>Actinomycetota</taxon>
        <taxon>Actinomycetes</taxon>
        <taxon>Micrococcales</taxon>
        <taxon>Micrococcaceae</taxon>
        <taxon>Paenarthrobacter</taxon>
    </lineage>
</organism>
<evidence type="ECO:0000313" key="2">
    <source>
        <dbReference type="Proteomes" id="UP001163293"/>
    </source>
</evidence>
<evidence type="ECO:0000313" key="1">
    <source>
        <dbReference type="EMBL" id="UYV99969.1"/>
    </source>
</evidence>
<dbReference type="RefSeq" id="WP_168529737.1">
    <property type="nucleotide sequence ID" value="NZ_CP101181.1"/>
</dbReference>
<sequence length="50" mass="5684">MSLTPFTDRAKKIAKAIGYKAMQERSDYARSDSWWNNLVNHGPCGWVPGE</sequence>
<reference evidence="1" key="1">
    <citation type="submission" date="2022-07" db="EMBL/GenBank/DDBJ databases">
        <authorList>
            <person name="Wu T."/>
        </authorList>
    </citation>
    <scope>NUCLEOTIDE SEQUENCE</scope>
    <source>
        <strain evidence="1">SD-1</strain>
        <plasmid evidence="1">unnamed1</plasmid>
    </source>
</reference>
<proteinExistence type="predicted"/>
<name>A0AAX3ERF8_PAEUR</name>
<gene>
    <name evidence="1" type="ORF">NL394_22300</name>
</gene>
<dbReference type="Proteomes" id="UP001163293">
    <property type="component" value="Plasmid unnamed1"/>
</dbReference>
<accession>A0AAX3ERF8</accession>
<keyword evidence="1" id="KW-0614">Plasmid</keyword>
<geneLocation type="plasmid" evidence="1 2">
    <name>unnamed1</name>
</geneLocation>
<keyword evidence="2" id="KW-1185">Reference proteome</keyword>
<protein>
    <submittedName>
        <fullName evidence="1">Uncharacterized protein</fullName>
    </submittedName>
</protein>